<evidence type="ECO:0000256" key="1">
    <source>
        <dbReference type="SAM" id="Phobius"/>
    </source>
</evidence>
<protein>
    <submittedName>
        <fullName evidence="2">Uncharacterized protein</fullName>
    </submittedName>
</protein>
<organism evidence="2 3">
    <name type="scientific">Scopulibacillus daqui</name>
    <dbReference type="NCBI Taxonomy" id="1469162"/>
    <lineage>
        <taxon>Bacteria</taxon>
        <taxon>Bacillati</taxon>
        <taxon>Bacillota</taxon>
        <taxon>Bacilli</taxon>
        <taxon>Bacillales</taxon>
        <taxon>Sporolactobacillaceae</taxon>
        <taxon>Scopulibacillus</taxon>
    </lineage>
</organism>
<reference evidence="2 3" key="1">
    <citation type="submission" date="2021-01" db="EMBL/GenBank/DDBJ databases">
        <title>Genomic Encyclopedia of Type Strains, Phase IV (KMG-IV): sequencing the most valuable type-strain genomes for metagenomic binning, comparative biology and taxonomic classification.</title>
        <authorList>
            <person name="Goeker M."/>
        </authorList>
    </citation>
    <scope>NUCLEOTIDE SEQUENCE [LARGE SCALE GENOMIC DNA]</scope>
    <source>
        <strain evidence="2 3">DSM 28236</strain>
    </source>
</reference>
<keyword evidence="1" id="KW-0812">Transmembrane</keyword>
<keyword evidence="1" id="KW-1133">Transmembrane helix</keyword>
<accession>A0ABS2Q3C2</accession>
<proteinExistence type="predicted"/>
<gene>
    <name evidence="2" type="ORF">JOD45_002252</name>
</gene>
<dbReference type="Proteomes" id="UP000808914">
    <property type="component" value="Unassembled WGS sequence"/>
</dbReference>
<evidence type="ECO:0000313" key="3">
    <source>
        <dbReference type="Proteomes" id="UP000808914"/>
    </source>
</evidence>
<keyword evidence="1" id="KW-0472">Membrane</keyword>
<feature type="transmembrane region" description="Helical" evidence="1">
    <location>
        <begin position="20"/>
        <end position="38"/>
    </location>
</feature>
<name>A0ABS2Q3C2_9BACL</name>
<sequence>MKNNDNKPITAGRNITPIEMPVIIILKVFGFILFFVFIF</sequence>
<evidence type="ECO:0000313" key="2">
    <source>
        <dbReference type="EMBL" id="MBM7646027.1"/>
    </source>
</evidence>
<comment type="caution">
    <text evidence="2">The sequence shown here is derived from an EMBL/GenBank/DDBJ whole genome shotgun (WGS) entry which is preliminary data.</text>
</comment>
<dbReference type="EMBL" id="JAFBER010000014">
    <property type="protein sequence ID" value="MBM7646027.1"/>
    <property type="molecule type" value="Genomic_DNA"/>
</dbReference>
<keyword evidence="3" id="KW-1185">Reference proteome</keyword>